<evidence type="ECO:0000313" key="1">
    <source>
        <dbReference type="EMBL" id="GMN41687.1"/>
    </source>
</evidence>
<sequence length="126" mass="14036">MEEKKKKKRGSGGTPGMKVRILLNKGEGRSFGLSASSHSVYSFSMAPDFQWARTCSGDREIAISDSVSSSVDIISNLSFWSRRPSRGEESQHIFDFLEDITVSFTTIRFAVLQLQPGQAAASWRRD</sequence>
<dbReference type="Proteomes" id="UP001187192">
    <property type="component" value="Unassembled WGS sequence"/>
</dbReference>
<evidence type="ECO:0000313" key="2">
    <source>
        <dbReference type="Proteomes" id="UP001187192"/>
    </source>
</evidence>
<accession>A0AA87ZW88</accession>
<name>A0AA87ZW88_FICCA</name>
<dbReference type="AlphaFoldDB" id="A0AA87ZW88"/>
<gene>
    <name evidence="1" type="ORF">TIFTF001_010904</name>
</gene>
<keyword evidence="2" id="KW-1185">Reference proteome</keyword>
<dbReference type="EMBL" id="BTGU01000013">
    <property type="protein sequence ID" value="GMN41687.1"/>
    <property type="molecule type" value="Genomic_DNA"/>
</dbReference>
<protein>
    <submittedName>
        <fullName evidence="1">Uncharacterized protein</fullName>
    </submittedName>
</protein>
<reference evidence="1" key="1">
    <citation type="submission" date="2023-07" db="EMBL/GenBank/DDBJ databases">
        <title>draft genome sequence of fig (Ficus carica).</title>
        <authorList>
            <person name="Takahashi T."/>
            <person name="Nishimura K."/>
        </authorList>
    </citation>
    <scope>NUCLEOTIDE SEQUENCE</scope>
</reference>
<comment type="caution">
    <text evidence="1">The sequence shown here is derived from an EMBL/GenBank/DDBJ whole genome shotgun (WGS) entry which is preliminary data.</text>
</comment>
<organism evidence="1 2">
    <name type="scientific">Ficus carica</name>
    <name type="common">Common fig</name>
    <dbReference type="NCBI Taxonomy" id="3494"/>
    <lineage>
        <taxon>Eukaryota</taxon>
        <taxon>Viridiplantae</taxon>
        <taxon>Streptophyta</taxon>
        <taxon>Embryophyta</taxon>
        <taxon>Tracheophyta</taxon>
        <taxon>Spermatophyta</taxon>
        <taxon>Magnoliopsida</taxon>
        <taxon>eudicotyledons</taxon>
        <taxon>Gunneridae</taxon>
        <taxon>Pentapetalae</taxon>
        <taxon>rosids</taxon>
        <taxon>fabids</taxon>
        <taxon>Rosales</taxon>
        <taxon>Moraceae</taxon>
        <taxon>Ficeae</taxon>
        <taxon>Ficus</taxon>
    </lineage>
</organism>
<proteinExistence type="predicted"/>